<dbReference type="EMBL" id="SFCC01000007">
    <property type="protein sequence ID" value="RZQ63162.1"/>
    <property type="molecule type" value="Genomic_DNA"/>
</dbReference>
<comment type="caution">
    <text evidence="2">The sequence shown here is derived from an EMBL/GenBank/DDBJ whole genome shotgun (WGS) entry which is preliminary data.</text>
</comment>
<keyword evidence="1" id="KW-1133">Transmembrane helix</keyword>
<dbReference type="InterPro" id="IPR007436">
    <property type="entry name" value="DUF485"/>
</dbReference>
<evidence type="ECO:0000256" key="1">
    <source>
        <dbReference type="SAM" id="Phobius"/>
    </source>
</evidence>
<gene>
    <name evidence="2" type="ORF">EWH70_15910</name>
</gene>
<dbReference type="OrthoDB" id="3543412at2"/>
<dbReference type="Pfam" id="PF04341">
    <property type="entry name" value="DUF485"/>
    <property type="match status" value="1"/>
</dbReference>
<keyword evidence="3" id="KW-1185">Reference proteome</keyword>
<name>A0A4Q7J8I9_9PSEU</name>
<proteinExistence type="predicted"/>
<protein>
    <submittedName>
        <fullName evidence="2">DUF485 domain-containing protein</fullName>
    </submittedName>
</protein>
<feature type="transmembrane region" description="Helical" evidence="1">
    <location>
        <begin position="61"/>
        <end position="83"/>
    </location>
</feature>
<reference evidence="2 3" key="1">
    <citation type="submission" date="2019-02" db="EMBL/GenBank/DDBJ databases">
        <title>Draft genome sequence of Amycolatopsis sp. 8-3EHSu isolated from roots of Suaeda maritima.</title>
        <authorList>
            <person name="Duangmal K."/>
            <person name="Chantavorakit T."/>
        </authorList>
    </citation>
    <scope>NUCLEOTIDE SEQUENCE [LARGE SCALE GENOMIC DNA]</scope>
    <source>
        <strain evidence="2 3">8-3EHSu</strain>
    </source>
</reference>
<feature type="transmembrane region" description="Helical" evidence="1">
    <location>
        <begin position="95"/>
        <end position="117"/>
    </location>
</feature>
<dbReference type="Proteomes" id="UP000292003">
    <property type="component" value="Unassembled WGS sequence"/>
</dbReference>
<dbReference type="AlphaFoldDB" id="A0A4Q7J8I9"/>
<keyword evidence="1" id="KW-0472">Membrane</keyword>
<keyword evidence="1" id="KW-0812">Transmembrane</keyword>
<evidence type="ECO:0000313" key="3">
    <source>
        <dbReference type="Proteomes" id="UP000292003"/>
    </source>
</evidence>
<accession>A0A4Q7J8I9</accession>
<evidence type="ECO:0000313" key="2">
    <source>
        <dbReference type="EMBL" id="RZQ63162.1"/>
    </source>
</evidence>
<dbReference type="RefSeq" id="WP_130476166.1">
    <property type="nucleotide sequence ID" value="NZ_SFCC01000007.1"/>
</dbReference>
<organism evidence="2 3">
    <name type="scientific">Amycolatopsis suaedae</name>
    <dbReference type="NCBI Taxonomy" id="2510978"/>
    <lineage>
        <taxon>Bacteria</taxon>
        <taxon>Bacillati</taxon>
        <taxon>Actinomycetota</taxon>
        <taxon>Actinomycetes</taxon>
        <taxon>Pseudonocardiales</taxon>
        <taxon>Pseudonocardiaceae</taxon>
        <taxon>Amycolatopsis</taxon>
    </lineage>
</organism>
<dbReference type="PANTHER" id="PTHR38441:SF1">
    <property type="entry name" value="MEMBRANE PROTEIN"/>
    <property type="match status" value="1"/>
</dbReference>
<dbReference type="PANTHER" id="PTHR38441">
    <property type="entry name" value="INTEGRAL MEMBRANE PROTEIN-RELATED"/>
    <property type="match status" value="1"/>
</dbReference>
<sequence length="141" mass="15638">MQNVTRNALEDTGQIPALFADGGAAARPRTAGPPPGGSEPDYVAIQNSQEFATLRRRLRGFVFPVSLLFFAWYLTYVLLAAYAHDFMSTRVFGSVNVAILLGIAQFASTVLIMVAYLRYARRRIDPQVAEIRSHVGMDRDE</sequence>